<organism evidence="1 2">
    <name type="scientific">Kwoniella shandongensis</name>
    <dbReference type="NCBI Taxonomy" id="1734106"/>
    <lineage>
        <taxon>Eukaryota</taxon>
        <taxon>Fungi</taxon>
        <taxon>Dikarya</taxon>
        <taxon>Basidiomycota</taxon>
        <taxon>Agaricomycotina</taxon>
        <taxon>Tremellomycetes</taxon>
        <taxon>Tremellales</taxon>
        <taxon>Cryptococcaceae</taxon>
        <taxon>Kwoniella</taxon>
    </lineage>
</organism>
<name>A0A5M6BQP9_9TREE</name>
<reference evidence="1" key="1">
    <citation type="submission" date="2017-08" db="EMBL/GenBank/DDBJ databases">
        <authorList>
            <person name="Cuomo C."/>
            <person name="Billmyre B."/>
            <person name="Heitman J."/>
        </authorList>
    </citation>
    <scope>NUCLEOTIDE SEQUENCE</scope>
    <source>
        <strain evidence="1">CBS 12478</strain>
    </source>
</reference>
<evidence type="ECO:0000313" key="2">
    <source>
        <dbReference type="Proteomes" id="UP000322225"/>
    </source>
</evidence>
<dbReference type="AlphaFoldDB" id="A0A5M6BQP9"/>
<dbReference type="KEGG" id="ksn:43592514"/>
<accession>A0A5M6BQP9</accession>
<dbReference type="Proteomes" id="UP000322225">
    <property type="component" value="Chromosome 2"/>
</dbReference>
<sequence length="232" mass="25541">MPSLSPTALASLFSLSPSSPQITAFLETLASPSPLPQPEIKSYPDAIYHNYYALGLSLCFLPNKGLDSVDIFNTPSSSSSSAPPPPPPRNRFRREEPTYSPPPEIELHFPTTTLVVPPAKEGDEATELPRPEKVVLKPNTIGRQLVSCLGEPSRKGSGGWTGLWLEWTKVELKRRSEEGEGEGVVEVGLMVELRDPGAAEKMTEEDMRKGMGGVWDRAAKWEWKSLKVFKPE</sequence>
<protein>
    <submittedName>
        <fullName evidence="1">Uncharacterized protein</fullName>
    </submittedName>
</protein>
<dbReference type="OrthoDB" id="2224399at2759"/>
<dbReference type="EMBL" id="CP144052">
    <property type="protein sequence ID" value="WWD16843.1"/>
    <property type="molecule type" value="Genomic_DNA"/>
</dbReference>
<proteinExistence type="predicted"/>
<reference evidence="1" key="2">
    <citation type="submission" date="2024-01" db="EMBL/GenBank/DDBJ databases">
        <title>Comparative genomics of Cryptococcus and Kwoniella reveals pathogenesis evolution and contrasting modes of karyotype evolution via chromosome fusion or intercentromeric recombination.</title>
        <authorList>
            <person name="Coelho M.A."/>
            <person name="David-Palma M."/>
            <person name="Shea T."/>
            <person name="Bowers K."/>
            <person name="McGinley-Smith S."/>
            <person name="Mohammad A.W."/>
            <person name="Gnirke A."/>
            <person name="Yurkov A.M."/>
            <person name="Nowrousian M."/>
            <person name="Sun S."/>
            <person name="Cuomo C.A."/>
            <person name="Heitman J."/>
        </authorList>
    </citation>
    <scope>NUCLEOTIDE SEQUENCE</scope>
    <source>
        <strain evidence="1">CBS 12478</strain>
    </source>
</reference>
<dbReference type="GeneID" id="43592514"/>
<dbReference type="RefSeq" id="XP_031857359.1">
    <property type="nucleotide sequence ID" value="XM_032008342.1"/>
</dbReference>
<gene>
    <name evidence="1" type="ORF">CI109_101275</name>
</gene>
<evidence type="ECO:0000313" key="1">
    <source>
        <dbReference type="EMBL" id="WWD16843.1"/>
    </source>
</evidence>
<keyword evidence="2" id="KW-1185">Reference proteome</keyword>